<gene>
    <name evidence="1" type="ORF">GCM10011309_21220</name>
</gene>
<dbReference type="EMBL" id="BMYV01000002">
    <property type="protein sequence ID" value="GGX70819.1"/>
    <property type="molecule type" value="Genomic_DNA"/>
</dbReference>
<dbReference type="AlphaFoldDB" id="A0A918NHG9"/>
<proteinExistence type="predicted"/>
<evidence type="ECO:0000313" key="2">
    <source>
        <dbReference type="Proteomes" id="UP000600865"/>
    </source>
</evidence>
<organism evidence="1 2">
    <name type="scientific">Litorimonas cladophorae</name>
    <dbReference type="NCBI Taxonomy" id="1220491"/>
    <lineage>
        <taxon>Bacteria</taxon>
        <taxon>Pseudomonadati</taxon>
        <taxon>Pseudomonadota</taxon>
        <taxon>Alphaproteobacteria</taxon>
        <taxon>Maricaulales</taxon>
        <taxon>Robiginitomaculaceae</taxon>
    </lineage>
</organism>
<protein>
    <submittedName>
        <fullName evidence="1">Uncharacterized protein</fullName>
    </submittedName>
</protein>
<reference evidence="1 2" key="1">
    <citation type="journal article" date="2014" name="Int. J. Syst. Evol. Microbiol.">
        <title>Complete genome sequence of Corynebacterium casei LMG S-19264T (=DSM 44701T), isolated from a smear-ripened cheese.</title>
        <authorList>
            <consortium name="US DOE Joint Genome Institute (JGI-PGF)"/>
            <person name="Walter F."/>
            <person name="Albersmeier A."/>
            <person name="Kalinowski J."/>
            <person name="Ruckert C."/>
        </authorList>
    </citation>
    <scope>NUCLEOTIDE SEQUENCE [LARGE SCALE GENOMIC DNA]</scope>
    <source>
        <strain evidence="1 2">KCTC 23968</strain>
    </source>
</reference>
<accession>A0A918NHG9</accession>
<name>A0A918NHG9_9PROT</name>
<evidence type="ECO:0000313" key="1">
    <source>
        <dbReference type="EMBL" id="GGX70819.1"/>
    </source>
</evidence>
<sequence length="148" mass="17017">MQKDQKQKSAVLKPHLYVSDDLEPLEALDLIYPFEKVTDDNQYEYEVVFGSLTISGFKEVIPVVSKWLCDITPDENGYPIGASSNLMGAFDFYITQEYFFNNIVKPSVSELSPIECHEMRDLINKVLQTSHLDLRDRASFKKFLNLVT</sequence>
<comment type="caution">
    <text evidence="1">The sequence shown here is derived from an EMBL/GenBank/DDBJ whole genome shotgun (WGS) entry which is preliminary data.</text>
</comment>
<dbReference type="RefSeq" id="WP_189585478.1">
    <property type="nucleotide sequence ID" value="NZ_BMYV01000002.1"/>
</dbReference>
<dbReference type="Proteomes" id="UP000600865">
    <property type="component" value="Unassembled WGS sequence"/>
</dbReference>
<keyword evidence="2" id="KW-1185">Reference proteome</keyword>